<proteinExistence type="predicted"/>
<evidence type="ECO:0000313" key="2">
    <source>
        <dbReference type="Proteomes" id="UP001054821"/>
    </source>
</evidence>
<dbReference type="EMBL" id="JAJFAZ020000001">
    <property type="protein sequence ID" value="KAI5348521.1"/>
    <property type="molecule type" value="Genomic_DNA"/>
</dbReference>
<protein>
    <submittedName>
        <fullName evidence="1">Uncharacterized protein</fullName>
    </submittedName>
</protein>
<evidence type="ECO:0000313" key="1">
    <source>
        <dbReference type="EMBL" id="KAI5348521.1"/>
    </source>
</evidence>
<accession>A0AAD4WSM1</accession>
<reference evidence="1 2" key="1">
    <citation type="journal article" date="2022" name="G3 (Bethesda)">
        <title>Whole-genome sequence and methylome profiling of the almond [Prunus dulcis (Mill.) D.A. Webb] cultivar 'Nonpareil'.</title>
        <authorList>
            <person name="D'Amico-Willman K.M."/>
            <person name="Ouma W.Z."/>
            <person name="Meulia T."/>
            <person name="Sideli G.M."/>
            <person name="Gradziel T.M."/>
            <person name="Fresnedo-Ramirez J."/>
        </authorList>
    </citation>
    <scope>NUCLEOTIDE SEQUENCE [LARGE SCALE GENOMIC DNA]</scope>
    <source>
        <strain evidence="1">Clone GOH B32 T37-40</strain>
    </source>
</reference>
<organism evidence="1 2">
    <name type="scientific">Prunus dulcis</name>
    <name type="common">Almond</name>
    <name type="synonym">Amygdalus dulcis</name>
    <dbReference type="NCBI Taxonomy" id="3755"/>
    <lineage>
        <taxon>Eukaryota</taxon>
        <taxon>Viridiplantae</taxon>
        <taxon>Streptophyta</taxon>
        <taxon>Embryophyta</taxon>
        <taxon>Tracheophyta</taxon>
        <taxon>Spermatophyta</taxon>
        <taxon>Magnoliopsida</taxon>
        <taxon>eudicotyledons</taxon>
        <taxon>Gunneridae</taxon>
        <taxon>Pentapetalae</taxon>
        <taxon>rosids</taxon>
        <taxon>fabids</taxon>
        <taxon>Rosales</taxon>
        <taxon>Rosaceae</taxon>
        <taxon>Amygdaloideae</taxon>
        <taxon>Amygdaleae</taxon>
        <taxon>Prunus</taxon>
    </lineage>
</organism>
<keyword evidence="2" id="KW-1185">Reference proteome</keyword>
<dbReference type="AlphaFoldDB" id="A0AAD4WSM1"/>
<comment type="caution">
    <text evidence="1">The sequence shown here is derived from an EMBL/GenBank/DDBJ whole genome shotgun (WGS) entry which is preliminary data.</text>
</comment>
<gene>
    <name evidence="1" type="ORF">L3X38_001408</name>
</gene>
<sequence>MRQRELGKAERVRDFPSPFPATSATVVIDLGETLPKFRQKVSVFSKWARHRVDVRNSKGFVSDLEEIRGGSFQCDIVRFGPGYILTSPHGELPKGLTKVRVAQRTTQTLPSMILSSLAPTTGPARICLGPAYIISSPRASRYEDASELPKGLTKVRVAQRTTQTLPSMILSSLAPTTGPARICLGPAYIINSPRASRYEDARCAI</sequence>
<name>A0AAD4WSM1_PRUDU</name>
<dbReference type="Proteomes" id="UP001054821">
    <property type="component" value="Chromosome 1"/>
</dbReference>